<feature type="compositionally biased region" description="Polar residues" evidence="1">
    <location>
        <begin position="131"/>
        <end position="148"/>
    </location>
</feature>
<name>A0A9P5NR22_GYMJU</name>
<feature type="region of interest" description="Disordered" evidence="1">
    <location>
        <begin position="131"/>
        <end position="216"/>
    </location>
</feature>
<sequence>MVMPMTPRPILKFLPTPSKLSSNDSFSADNLKSLPTPSSYTPFPFALTSHIPPLDSPHVHFPPTPSMTKMETTHSQASYDRRPIIVSPNICELPERGERDLGNFEEPEESYFQLSSANLCPNLPISETCKASSDCRQGSTTLSISQDIPASRTRCHSLPDRLIQTPPADFPSRASLRRLRRHTDPYPSPNPLPISQLPSLVSDHSSSDSDSDEACLSPPIQTMSGTPGHGLGISHISFHFPGGLSTTPLPAFSPGPECEGYVGVEPKPKKPKKRWSGRQHFQGQFENLAGEVDPSLCLDRRIDGVSLEVARNNTIGGDSRSFSNFYDRELEGCLAQWMCQAVFLIQ</sequence>
<dbReference type="OrthoDB" id="3204502at2759"/>
<gene>
    <name evidence="2" type="ORF">CPB84DRAFT_874537</name>
</gene>
<comment type="caution">
    <text evidence="2">The sequence shown here is derived from an EMBL/GenBank/DDBJ whole genome shotgun (WGS) entry which is preliminary data.</text>
</comment>
<evidence type="ECO:0000256" key="1">
    <source>
        <dbReference type="SAM" id="MobiDB-lite"/>
    </source>
</evidence>
<evidence type="ECO:0000313" key="3">
    <source>
        <dbReference type="Proteomes" id="UP000724874"/>
    </source>
</evidence>
<dbReference type="EMBL" id="JADNYJ010000037">
    <property type="protein sequence ID" value="KAF8902215.1"/>
    <property type="molecule type" value="Genomic_DNA"/>
</dbReference>
<accession>A0A9P5NR22</accession>
<reference evidence="2" key="1">
    <citation type="submission" date="2020-11" db="EMBL/GenBank/DDBJ databases">
        <authorList>
            <consortium name="DOE Joint Genome Institute"/>
            <person name="Ahrendt S."/>
            <person name="Riley R."/>
            <person name="Andreopoulos W."/>
            <person name="LaButti K."/>
            <person name="Pangilinan J."/>
            <person name="Ruiz-duenas F.J."/>
            <person name="Barrasa J.M."/>
            <person name="Sanchez-Garcia M."/>
            <person name="Camarero S."/>
            <person name="Miyauchi S."/>
            <person name="Serrano A."/>
            <person name="Linde D."/>
            <person name="Babiker R."/>
            <person name="Drula E."/>
            <person name="Ayuso-Fernandez I."/>
            <person name="Pacheco R."/>
            <person name="Padilla G."/>
            <person name="Ferreira P."/>
            <person name="Barriuso J."/>
            <person name="Kellner H."/>
            <person name="Castanera R."/>
            <person name="Alfaro M."/>
            <person name="Ramirez L."/>
            <person name="Pisabarro A.G."/>
            <person name="Kuo A."/>
            <person name="Tritt A."/>
            <person name="Lipzen A."/>
            <person name="He G."/>
            <person name="Yan M."/>
            <person name="Ng V."/>
            <person name="Cullen D."/>
            <person name="Martin F."/>
            <person name="Rosso M.-N."/>
            <person name="Henrissat B."/>
            <person name="Hibbett D."/>
            <person name="Martinez A.T."/>
            <person name="Grigoriev I.V."/>
        </authorList>
    </citation>
    <scope>NUCLEOTIDE SEQUENCE</scope>
    <source>
        <strain evidence="2">AH 44721</strain>
    </source>
</reference>
<protein>
    <submittedName>
        <fullName evidence="2">Uncharacterized protein</fullName>
    </submittedName>
</protein>
<organism evidence="2 3">
    <name type="scientific">Gymnopilus junonius</name>
    <name type="common">Spectacular rustgill mushroom</name>
    <name type="synonym">Gymnopilus spectabilis subsp. junonius</name>
    <dbReference type="NCBI Taxonomy" id="109634"/>
    <lineage>
        <taxon>Eukaryota</taxon>
        <taxon>Fungi</taxon>
        <taxon>Dikarya</taxon>
        <taxon>Basidiomycota</taxon>
        <taxon>Agaricomycotina</taxon>
        <taxon>Agaricomycetes</taxon>
        <taxon>Agaricomycetidae</taxon>
        <taxon>Agaricales</taxon>
        <taxon>Agaricineae</taxon>
        <taxon>Hymenogastraceae</taxon>
        <taxon>Gymnopilus</taxon>
    </lineage>
</organism>
<evidence type="ECO:0000313" key="2">
    <source>
        <dbReference type="EMBL" id="KAF8902215.1"/>
    </source>
</evidence>
<proteinExistence type="predicted"/>
<dbReference type="Proteomes" id="UP000724874">
    <property type="component" value="Unassembled WGS sequence"/>
</dbReference>
<dbReference type="AlphaFoldDB" id="A0A9P5NR22"/>
<keyword evidence="3" id="KW-1185">Reference proteome</keyword>